<evidence type="ECO:0000313" key="1">
    <source>
        <dbReference type="EMBL" id="CAF1125722.1"/>
    </source>
</evidence>
<dbReference type="EMBL" id="CAJNOK010019915">
    <property type="protein sequence ID" value="CAF1307995.1"/>
    <property type="molecule type" value="Genomic_DNA"/>
</dbReference>
<protein>
    <submittedName>
        <fullName evidence="1">Uncharacterized protein</fullName>
    </submittedName>
</protein>
<dbReference type="Proteomes" id="UP000682733">
    <property type="component" value="Unassembled WGS sequence"/>
</dbReference>
<proteinExistence type="predicted"/>
<organism evidence="1 5">
    <name type="scientific">Didymodactylos carnosus</name>
    <dbReference type="NCBI Taxonomy" id="1234261"/>
    <lineage>
        <taxon>Eukaryota</taxon>
        <taxon>Metazoa</taxon>
        <taxon>Spiralia</taxon>
        <taxon>Gnathifera</taxon>
        <taxon>Rotifera</taxon>
        <taxon>Eurotatoria</taxon>
        <taxon>Bdelloidea</taxon>
        <taxon>Philodinida</taxon>
        <taxon>Philodinidae</taxon>
        <taxon>Didymodactylos</taxon>
    </lineage>
</organism>
<accession>A0A814R1N9</accession>
<evidence type="ECO:0000313" key="3">
    <source>
        <dbReference type="EMBL" id="CAF3889244.1"/>
    </source>
</evidence>
<dbReference type="Proteomes" id="UP000663829">
    <property type="component" value="Unassembled WGS sequence"/>
</dbReference>
<gene>
    <name evidence="1" type="ORF">GPM918_LOCUS19923</name>
    <name evidence="2" type="ORF">OVA965_LOCUS28847</name>
    <name evidence="3" type="ORF">SRO942_LOCUS19920</name>
    <name evidence="4" type="ORF">TMI583_LOCUS29609</name>
</gene>
<evidence type="ECO:0000313" key="2">
    <source>
        <dbReference type="EMBL" id="CAF1307995.1"/>
    </source>
</evidence>
<evidence type="ECO:0000313" key="4">
    <source>
        <dbReference type="EMBL" id="CAF4115261.1"/>
    </source>
</evidence>
<dbReference type="Proteomes" id="UP000681722">
    <property type="component" value="Unassembled WGS sequence"/>
</dbReference>
<dbReference type="AlphaFoldDB" id="A0A814R1N9"/>
<reference evidence="1" key="1">
    <citation type="submission" date="2021-02" db="EMBL/GenBank/DDBJ databases">
        <authorList>
            <person name="Nowell W R."/>
        </authorList>
    </citation>
    <scope>NUCLEOTIDE SEQUENCE</scope>
</reference>
<dbReference type="EMBL" id="CAJOBA010041499">
    <property type="protein sequence ID" value="CAF4115261.1"/>
    <property type="molecule type" value="Genomic_DNA"/>
</dbReference>
<dbReference type="EMBL" id="CAJOBC010006162">
    <property type="protein sequence ID" value="CAF3889244.1"/>
    <property type="molecule type" value="Genomic_DNA"/>
</dbReference>
<sequence length="126" mass="14294">MSSTKSYEWKILAFGRGQQTSEKAEKHLHSLGYKNARVISLENNQENDQRLIKLLKEEEWDGVSIGGGINGHDKDFPQEEETLHWFNRLLNVIHENTSSKTKIILVSNPADIEPGLQRVLGGGNRK</sequence>
<name>A0A814R1N9_9BILA</name>
<keyword evidence="5" id="KW-1185">Reference proteome</keyword>
<comment type="caution">
    <text evidence="1">The sequence shown here is derived from an EMBL/GenBank/DDBJ whole genome shotgun (WGS) entry which is preliminary data.</text>
</comment>
<dbReference type="Proteomes" id="UP000677228">
    <property type="component" value="Unassembled WGS sequence"/>
</dbReference>
<dbReference type="EMBL" id="CAJNOQ010006162">
    <property type="protein sequence ID" value="CAF1125722.1"/>
    <property type="molecule type" value="Genomic_DNA"/>
</dbReference>
<dbReference type="OrthoDB" id="9975078at2759"/>
<evidence type="ECO:0000313" key="5">
    <source>
        <dbReference type="Proteomes" id="UP000663829"/>
    </source>
</evidence>